<evidence type="ECO:0000313" key="2">
    <source>
        <dbReference type="Proteomes" id="UP000248806"/>
    </source>
</evidence>
<accession>A0A326U1I3</accession>
<sequence>MMTLATQITNKMATLLPARETIEQQIQQFFKPQLEPIDKQKTRSLDELMQEEETIFTLLANSLYDSPMNRL</sequence>
<dbReference type="Proteomes" id="UP000248806">
    <property type="component" value="Unassembled WGS sequence"/>
</dbReference>
<dbReference type="AlphaFoldDB" id="A0A326U1I3"/>
<name>A0A326U1I3_THEHA</name>
<evidence type="ECO:0000313" key="1">
    <source>
        <dbReference type="EMBL" id="PZW23555.1"/>
    </source>
</evidence>
<dbReference type="RefSeq" id="WP_111325231.1">
    <property type="nucleotide sequence ID" value="NZ_BIFX01000003.1"/>
</dbReference>
<organism evidence="1 2">
    <name type="scientific">Thermosporothrix hazakensis</name>
    <dbReference type="NCBI Taxonomy" id="644383"/>
    <lineage>
        <taxon>Bacteria</taxon>
        <taxon>Bacillati</taxon>
        <taxon>Chloroflexota</taxon>
        <taxon>Ktedonobacteria</taxon>
        <taxon>Ktedonobacterales</taxon>
        <taxon>Thermosporotrichaceae</taxon>
        <taxon>Thermosporothrix</taxon>
    </lineage>
</organism>
<keyword evidence="2" id="KW-1185">Reference proteome</keyword>
<gene>
    <name evidence="1" type="ORF">EI42_04938</name>
</gene>
<comment type="caution">
    <text evidence="1">The sequence shown here is derived from an EMBL/GenBank/DDBJ whole genome shotgun (WGS) entry which is preliminary data.</text>
</comment>
<dbReference type="EMBL" id="QKUF01000025">
    <property type="protein sequence ID" value="PZW23555.1"/>
    <property type="molecule type" value="Genomic_DNA"/>
</dbReference>
<reference evidence="1 2" key="1">
    <citation type="submission" date="2018-06" db="EMBL/GenBank/DDBJ databases">
        <title>Genomic Encyclopedia of Archaeal and Bacterial Type Strains, Phase II (KMG-II): from individual species to whole genera.</title>
        <authorList>
            <person name="Goeker M."/>
        </authorList>
    </citation>
    <scope>NUCLEOTIDE SEQUENCE [LARGE SCALE GENOMIC DNA]</scope>
    <source>
        <strain evidence="1 2">ATCC BAA-1881</strain>
    </source>
</reference>
<protein>
    <submittedName>
        <fullName evidence="1">Uncharacterized protein</fullName>
    </submittedName>
</protein>
<proteinExistence type="predicted"/>